<keyword evidence="4" id="KW-0547">Nucleotide-binding</keyword>
<keyword evidence="2" id="KW-0436">Ligase</keyword>
<dbReference type="Pfam" id="PF07478">
    <property type="entry name" value="Dala_Dala_lig_C"/>
    <property type="match status" value="1"/>
</dbReference>
<dbReference type="OrthoDB" id="2013972at2759"/>
<dbReference type="Gene3D" id="3.30.1490.20">
    <property type="entry name" value="ATP-grasp fold, A domain"/>
    <property type="match status" value="1"/>
</dbReference>
<reference evidence="6 7" key="1">
    <citation type="submission" date="2017-06" db="EMBL/GenBank/DDBJ databases">
        <title>Comparative genomic analysis of Ambrosia Fusariam Clade fungi.</title>
        <authorList>
            <person name="Stajich J.E."/>
            <person name="Carrillo J."/>
            <person name="Kijimoto T."/>
            <person name="Eskalen A."/>
            <person name="O'Donnell K."/>
            <person name="Kasson M."/>
        </authorList>
    </citation>
    <scope>NUCLEOTIDE SEQUENCE [LARGE SCALE GENOMIC DNA]</scope>
    <source>
        <strain evidence="6">UCR3666</strain>
    </source>
</reference>
<dbReference type="PANTHER" id="PTHR23132:SF23">
    <property type="entry name" value="D-ALANINE--D-ALANINE LIGASE B"/>
    <property type="match status" value="1"/>
</dbReference>
<sequence length="382" mass="43256">MRSRKTRESPLTVAFIYDRKVEHIAHGESQHEYADLSDDVTIGGITEALERLGHRVVHVSGIKALVKDLAAHKHKHWDVVFNYSKGSHGTARGTQVPALLEEYQIPFTFSDAETLTICGDKAKTKVFKCLATMLFKLTRNYRWFWIITKSQRANMLWCPNTDDPFDYSEVHKKLSYPLFVKPTSSSQCNGITAANKIVQEQDLQHEVEKLRSQFKDQEILIENFLGGREFTVAISGTGEFADVIGISELVWDTHLLRGRDKIHIDFTTELSRRERCVNKGFTLENVPSSDPLWGEVVELGLKAYTALGCRDGGRVDIRLTSEEQGSAPCVIEVDPIFGMRPDRSRYALIAKSNEVAYHDLIQEFLDSAIQRHEAMERGTVGI</sequence>
<dbReference type="EMBL" id="NKUJ01000036">
    <property type="protein sequence ID" value="RMJ17158.1"/>
    <property type="molecule type" value="Genomic_DNA"/>
</dbReference>
<name>A0A3M2SHY0_9HYPO</name>
<dbReference type="Gene3D" id="3.40.50.20">
    <property type="match status" value="1"/>
</dbReference>
<dbReference type="GO" id="GO:0046872">
    <property type="term" value="F:metal ion binding"/>
    <property type="evidence" value="ECO:0007669"/>
    <property type="project" value="InterPro"/>
</dbReference>
<evidence type="ECO:0000256" key="2">
    <source>
        <dbReference type="ARBA" id="ARBA00022598"/>
    </source>
</evidence>
<keyword evidence="4" id="KW-0067">ATP-binding</keyword>
<keyword evidence="3" id="KW-0961">Cell wall biogenesis/degradation</keyword>
<proteinExistence type="inferred from homology"/>
<dbReference type="GO" id="GO:0071555">
    <property type="term" value="P:cell wall organization"/>
    <property type="evidence" value="ECO:0007669"/>
    <property type="project" value="UniProtKB-KW"/>
</dbReference>
<keyword evidence="7" id="KW-1185">Reference proteome</keyword>
<protein>
    <recommendedName>
        <fullName evidence="5">ATP-grasp domain-containing protein</fullName>
    </recommendedName>
</protein>
<dbReference type="InterPro" id="IPR013815">
    <property type="entry name" value="ATP_grasp_subdomain_1"/>
</dbReference>
<comment type="similarity">
    <text evidence="1">Belongs to the D-alanine--D-alanine ligase family.</text>
</comment>
<dbReference type="SUPFAM" id="SSF56059">
    <property type="entry name" value="Glutathione synthetase ATP-binding domain-like"/>
    <property type="match status" value="1"/>
</dbReference>
<evidence type="ECO:0000256" key="4">
    <source>
        <dbReference type="PROSITE-ProRule" id="PRU00409"/>
    </source>
</evidence>
<dbReference type="Proteomes" id="UP000277212">
    <property type="component" value="Unassembled WGS sequence"/>
</dbReference>
<dbReference type="GO" id="GO:0005524">
    <property type="term" value="F:ATP binding"/>
    <property type="evidence" value="ECO:0007669"/>
    <property type="project" value="UniProtKB-UniRule"/>
</dbReference>
<evidence type="ECO:0000313" key="7">
    <source>
        <dbReference type="Proteomes" id="UP000277212"/>
    </source>
</evidence>
<accession>A0A3M2SHY0</accession>
<evidence type="ECO:0000259" key="5">
    <source>
        <dbReference type="PROSITE" id="PS50975"/>
    </source>
</evidence>
<dbReference type="GO" id="GO:0008716">
    <property type="term" value="F:D-alanine-D-alanine ligase activity"/>
    <property type="evidence" value="ECO:0007669"/>
    <property type="project" value="InterPro"/>
</dbReference>
<dbReference type="InterPro" id="IPR011761">
    <property type="entry name" value="ATP-grasp"/>
</dbReference>
<dbReference type="PANTHER" id="PTHR23132">
    <property type="entry name" value="D-ALANINE--D-ALANINE LIGASE"/>
    <property type="match status" value="1"/>
</dbReference>
<dbReference type="AlphaFoldDB" id="A0A3M2SHY0"/>
<comment type="caution">
    <text evidence="6">The sequence shown here is derived from an EMBL/GenBank/DDBJ whole genome shotgun (WGS) entry which is preliminary data.</text>
</comment>
<evidence type="ECO:0000256" key="1">
    <source>
        <dbReference type="ARBA" id="ARBA00010871"/>
    </source>
</evidence>
<dbReference type="SUPFAM" id="SSF52440">
    <property type="entry name" value="PreATP-grasp domain"/>
    <property type="match status" value="1"/>
</dbReference>
<dbReference type="STRING" id="2010991.A0A3M2SHY0"/>
<organism evidence="6 7">
    <name type="scientific">Fusarium kuroshium</name>
    <dbReference type="NCBI Taxonomy" id="2010991"/>
    <lineage>
        <taxon>Eukaryota</taxon>
        <taxon>Fungi</taxon>
        <taxon>Dikarya</taxon>
        <taxon>Ascomycota</taxon>
        <taxon>Pezizomycotina</taxon>
        <taxon>Sordariomycetes</taxon>
        <taxon>Hypocreomycetidae</taxon>
        <taxon>Hypocreales</taxon>
        <taxon>Nectriaceae</taxon>
        <taxon>Fusarium</taxon>
        <taxon>Fusarium solani species complex</taxon>
    </lineage>
</organism>
<gene>
    <name evidence="6" type="ORF">CDV36_003170</name>
</gene>
<dbReference type="InterPro" id="IPR011095">
    <property type="entry name" value="Dala_Dala_lig_C"/>
</dbReference>
<dbReference type="InterPro" id="IPR016185">
    <property type="entry name" value="PreATP-grasp_dom_sf"/>
</dbReference>
<evidence type="ECO:0000313" key="6">
    <source>
        <dbReference type="EMBL" id="RMJ17158.1"/>
    </source>
</evidence>
<evidence type="ECO:0000256" key="3">
    <source>
        <dbReference type="ARBA" id="ARBA00023316"/>
    </source>
</evidence>
<feature type="domain" description="ATP-grasp" evidence="5">
    <location>
        <begin position="148"/>
        <end position="366"/>
    </location>
</feature>
<dbReference type="Gene3D" id="3.30.470.20">
    <property type="entry name" value="ATP-grasp fold, B domain"/>
    <property type="match status" value="1"/>
</dbReference>
<dbReference type="PROSITE" id="PS50975">
    <property type="entry name" value="ATP_GRASP"/>
    <property type="match status" value="1"/>
</dbReference>